<name>A0A517LH94_9PEZI</name>
<dbReference type="STRING" id="50376.A0A517LH94"/>
<dbReference type="PANTHER" id="PTHR47966">
    <property type="entry name" value="BETA-SITE APP-CLEAVING ENZYME, ISOFORM A-RELATED"/>
    <property type="match status" value="1"/>
</dbReference>
<evidence type="ECO:0000256" key="5">
    <source>
        <dbReference type="PIRSR" id="PIRSR601461-1"/>
    </source>
</evidence>
<keyword evidence="10" id="KW-1185">Reference proteome</keyword>
<feature type="signal peptide" evidence="7">
    <location>
        <begin position="1"/>
        <end position="22"/>
    </location>
</feature>
<dbReference type="AlphaFoldDB" id="A0A517LH94"/>
<keyword evidence="4" id="KW-0378">Hydrolase</keyword>
<evidence type="ECO:0000313" key="9">
    <source>
        <dbReference type="EMBL" id="QDS74997.1"/>
    </source>
</evidence>
<gene>
    <name evidence="9" type="ORF">FKW77_005524</name>
</gene>
<sequence length="519" mass="56032">MASRILFAAALAILSWGESIHADGLEKRSFSIPHSTPPQRHLDGPAALRKAYLKHGFEVPEALRLRKRQSIVAQLTGPNDVDPAVPATTASEVAITEKNDLEYLSPVEIGSTTMQLDFDTGSSDLWVFSERIPQQQRVGHQFYSLANNTDAKPLEGLSWKIAYGDGSGASGVVFADRVKVGGVTATRQAVEAATSISSQFIEEHSDGLLGLGFGNTNTIKPTKQPTFFENIKPSLKEPLFTVTLKKNSTGVYDFGFIDPQKYIEPLQYVPINTTRGYWEYTTTGYSVGDGPMTKTSFQSIADTGTTLLLLPPDITRAYYANVKGANLNVTEGGYVFPCNSLLPDLTVELTGGVKATVPGTFMNRSLSMTKGSTSCYGGIQQGSNTLSIWGDVFLKSQFAVFDGRSPPRIGFAKQNERFSVPTSDIPPRAELPPSSPKAAPEPLLPTASIPGVVVPGPVMTLAPIAPVKPVEERKGKVSWAMSLFDDLASRWGGGTGDMKDGVIGRNRRMVGRFKFEDAV</sequence>
<dbReference type="OrthoDB" id="2747330at2759"/>
<dbReference type="PROSITE" id="PS51767">
    <property type="entry name" value="PEPTIDASE_A1"/>
    <property type="match status" value="1"/>
</dbReference>
<dbReference type="Pfam" id="PF00026">
    <property type="entry name" value="Asp"/>
    <property type="match status" value="1"/>
</dbReference>
<dbReference type="GO" id="GO:0006508">
    <property type="term" value="P:proteolysis"/>
    <property type="evidence" value="ECO:0007669"/>
    <property type="project" value="UniProtKB-KW"/>
</dbReference>
<feature type="active site" evidence="5">
    <location>
        <position position="302"/>
    </location>
</feature>
<evidence type="ECO:0000256" key="6">
    <source>
        <dbReference type="SAM" id="MobiDB-lite"/>
    </source>
</evidence>
<dbReference type="PRINTS" id="PR00792">
    <property type="entry name" value="PEPSIN"/>
</dbReference>
<dbReference type="InterPro" id="IPR021109">
    <property type="entry name" value="Peptidase_aspartic_dom_sf"/>
</dbReference>
<keyword evidence="2" id="KW-0645">Protease</keyword>
<evidence type="ECO:0000256" key="2">
    <source>
        <dbReference type="ARBA" id="ARBA00022670"/>
    </source>
</evidence>
<protein>
    <recommendedName>
        <fullName evidence="8">Peptidase A1 domain-containing protein</fullName>
    </recommendedName>
</protein>
<dbReference type="Proteomes" id="UP000316270">
    <property type="component" value="Chromosome 12"/>
</dbReference>
<dbReference type="InterPro" id="IPR034163">
    <property type="entry name" value="Aspergillopepsin-like_cat_dom"/>
</dbReference>
<proteinExistence type="inferred from homology"/>
<dbReference type="InterPro" id="IPR033121">
    <property type="entry name" value="PEPTIDASE_A1"/>
</dbReference>
<evidence type="ECO:0000256" key="4">
    <source>
        <dbReference type="ARBA" id="ARBA00022801"/>
    </source>
</evidence>
<comment type="similarity">
    <text evidence="1">Belongs to the peptidase A1 family.</text>
</comment>
<evidence type="ECO:0000256" key="7">
    <source>
        <dbReference type="SAM" id="SignalP"/>
    </source>
</evidence>
<reference evidence="9 10" key="1">
    <citation type="submission" date="2019-07" db="EMBL/GenBank/DDBJ databases">
        <title>Finished genome of Venturia effusa.</title>
        <authorList>
            <person name="Young C.A."/>
            <person name="Cox M.P."/>
            <person name="Ganley A.R.D."/>
            <person name="David W.J."/>
        </authorList>
    </citation>
    <scope>NUCLEOTIDE SEQUENCE [LARGE SCALE GENOMIC DNA]</scope>
    <source>
        <strain evidence="10">albino</strain>
    </source>
</reference>
<dbReference type="FunFam" id="2.40.70.10:FF:000026">
    <property type="entry name" value="Endothiapepsin"/>
    <property type="match status" value="1"/>
</dbReference>
<evidence type="ECO:0000256" key="1">
    <source>
        <dbReference type="ARBA" id="ARBA00007447"/>
    </source>
</evidence>
<evidence type="ECO:0000256" key="3">
    <source>
        <dbReference type="ARBA" id="ARBA00022750"/>
    </source>
</evidence>
<accession>A0A517LH94</accession>
<evidence type="ECO:0000313" key="10">
    <source>
        <dbReference type="Proteomes" id="UP000316270"/>
    </source>
</evidence>
<dbReference type="CDD" id="cd06097">
    <property type="entry name" value="Aspergillopepsin_like"/>
    <property type="match status" value="1"/>
</dbReference>
<dbReference type="Gene3D" id="2.40.70.10">
    <property type="entry name" value="Acid Proteases"/>
    <property type="match status" value="2"/>
</dbReference>
<feature type="domain" description="Peptidase A1" evidence="8">
    <location>
        <begin position="103"/>
        <end position="412"/>
    </location>
</feature>
<dbReference type="PANTHER" id="PTHR47966:SF2">
    <property type="entry name" value="ASPERGILLOPEPSIN-1-RELATED"/>
    <property type="match status" value="1"/>
</dbReference>
<dbReference type="GO" id="GO:0004190">
    <property type="term" value="F:aspartic-type endopeptidase activity"/>
    <property type="evidence" value="ECO:0007669"/>
    <property type="project" value="UniProtKB-KW"/>
</dbReference>
<feature type="active site" evidence="5">
    <location>
        <position position="119"/>
    </location>
</feature>
<evidence type="ECO:0000259" key="8">
    <source>
        <dbReference type="PROSITE" id="PS51767"/>
    </source>
</evidence>
<organism evidence="9 10">
    <name type="scientific">Venturia effusa</name>
    <dbReference type="NCBI Taxonomy" id="50376"/>
    <lineage>
        <taxon>Eukaryota</taxon>
        <taxon>Fungi</taxon>
        <taxon>Dikarya</taxon>
        <taxon>Ascomycota</taxon>
        <taxon>Pezizomycotina</taxon>
        <taxon>Dothideomycetes</taxon>
        <taxon>Pleosporomycetidae</taxon>
        <taxon>Venturiales</taxon>
        <taxon>Venturiaceae</taxon>
        <taxon>Venturia</taxon>
    </lineage>
</organism>
<keyword evidence="3" id="KW-0064">Aspartyl protease</keyword>
<dbReference type="InterPro" id="IPR001461">
    <property type="entry name" value="Aspartic_peptidase_A1"/>
</dbReference>
<dbReference type="SUPFAM" id="SSF50630">
    <property type="entry name" value="Acid proteases"/>
    <property type="match status" value="1"/>
</dbReference>
<dbReference type="EMBL" id="CP042196">
    <property type="protein sequence ID" value="QDS74997.1"/>
    <property type="molecule type" value="Genomic_DNA"/>
</dbReference>
<keyword evidence="7" id="KW-0732">Signal</keyword>
<feature type="region of interest" description="Disordered" evidence="6">
    <location>
        <begin position="412"/>
        <end position="440"/>
    </location>
</feature>
<feature type="chain" id="PRO_5021699712" description="Peptidase A1 domain-containing protein" evidence="7">
    <location>
        <begin position="23"/>
        <end position="519"/>
    </location>
</feature>